<evidence type="ECO:0000259" key="5">
    <source>
        <dbReference type="Pfam" id="PF07859"/>
    </source>
</evidence>
<dbReference type="Proteomes" id="UP001610446">
    <property type="component" value="Unassembled WGS sequence"/>
</dbReference>
<evidence type="ECO:0000256" key="2">
    <source>
        <dbReference type="ARBA" id="ARBA00022801"/>
    </source>
</evidence>
<dbReference type="InterPro" id="IPR029058">
    <property type="entry name" value="AB_hydrolase_fold"/>
</dbReference>
<evidence type="ECO:0000256" key="1">
    <source>
        <dbReference type="ARBA" id="ARBA00010515"/>
    </source>
</evidence>
<dbReference type="SUPFAM" id="SSF53474">
    <property type="entry name" value="alpha/beta-Hydrolases"/>
    <property type="match status" value="1"/>
</dbReference>
<evidence type="ECO:0000256" key="4">
    <source>
        <dbReference type="SAM" id="Phobius"/>
    </source>
</evidence>
<reference evidence="6 7" key="1">
    <citation type="submission" date="2024-07" db="EMBL/GenBank/DDBJ databases">
        <title>Section-level genome sequencing and comparative genomics of Aspergillus sections Usti and Cavernicolus.</title>
        <authorList>
            <consortium name="Lawrence Berkeley National Laboratory"/>
            <person name="Nybo J.L."/>
            <person name="Vesth T.C."/>
            <person name="Theobald S."/>
            <person name="Frisvad J.C."/>
            <person name="Larsen T.O."/>
            <person name="Kjaerboelling I."/>
            <person name="Rothschild-Mancinelli K."/>
            <person name="Lyhne E.K."/>
            <person name="Kogle M.E."/>
            <person name="Barry K."/>
            <person name="Clum A."/>
            <person name="Na H."/>
            <person name="Ledsgaard L."/>
            <person name="Lin J."/>
            <person name="Lipzen A."/>
            <person name="Kuo A."/>
            <person name="Riley R."/>
            <person name="Mondo S."/>
            <person name="Labutti K."/>
            <person name="Haridas S."/>
            <person name="Pangalinan J."/>
            <person name="Salamov A.A."/>
            <person name="Simmons B.A."/>
            <person name="Magnuson J.K."/>
            <person name="Chen J."/>
            <person name="Drula E."/>
            <person name="Henrissat B."/>
            <person name="Wiebenga A."/>
            <person name="Lubbers R.J."/>
            <person name="Gomes A.C."/>
            <person name="Makela M.R."/>
            <person name="Stajich J."/>
            <person name="Grigoriev I.V."/>
            <person name="Mortensen U.H."/>
            <person name="De Vries R.P."/>
            <person name="Baker S.E."/>
            <person name="Andersen M.R."/>
        </authorList>
    </citation>
    <scope>NUCLEOTIDE SEQUENCE [LARGE SCALE GENOMIC DNA]</scope>
    <source>
        <strain evidence="6 7">CBS 123904</strain>
    </source>
</reference>
<feature type="domain" description="Alpha/beta hydrolase fold-3" evidence="5">
    <location>
        <begin position="136"/>
        <end position="339"/>
    </location>
</feature>
<dbReference type="Gene3D" id="3.40.50.1820">
    <property type="entry name" value="alpha/beta hydrolase"/>
    <property type="match status" value="1"/>
</dbReference>
<proteinExistence type="inferred from homology"/>
<protein>
    <submittedName>
        <fullName evidence="6">Alpha/Beta hydrolase protein</fullName>
    </submittedName>
</protein>
<keyword evidence="4" id="KW-0472">Membrane</keyword>
<name>A0ABR4IA66_9EURO</name>
<organism evidence="6 7">
    <name type="scientific">Aspergillus pseudoustus</name>
    <dbReference type="NCBI Taxonomy" id="1810923"/>
    <lineage>
        <taxon>Eukaryota</taxon>
        <taxon>Fungi</taxon>
        <taxon>Dikarya</taxon>
        <taxon>Ascomycota</taxon>
        <taxon>Pezizomycotina</taxon>
        <taxon>Eurotiomycetes</taxon>
        <taxon>Eurotiomycetidae</taxon>
        <taxon>Eurotiales</taxon>
        <taxon>Aspergillaceae</taxon>
        <taxon>Aspergillus</taxon>
        <taxon>Aspergillus subgen. Nidulantes</taxon>
    </lineage>
</organism>
<keyword evidence="4" id="KW-1133">Transmembrane helix</keyword>
<accession>A0ABR4IA66</accession>
<feature type="active site" evidence="3">
    <location>
        <position position="218"/>
    </location>
</feature>
<dbReference type="PANTHER" id="PTHR48081:SF17">
    <property type="entry name" value="ALPHA_BETA HYDROLASE FOLD-3 DOMAIN-CONTAINING PROTEIN"/>
    <property type="match status" value="1"/>
</dbReference>
<dbReference type="GO" id="GO:0016787">
    <property type="term" value="F:hydrolase activity"/>
    <property type="evidence" value="ECO:0007669"/>
    <property type="project" value="UniProtKB-KW"/>
</dbReference>
<dbReference type="InterPro" id="IPR033140">
    <property type="entry name" value="Lipase_GDXG_put_SER_AS"/>
</dbReference>
<dbReference type="InterPro" id="IPR013094">
    <property type="entry name" value="AB_hydrolase_3"/>
</dbReference>
<comment type="similarity">
    <text evidence="1">Belongs to the 'GDXG' lipolytic enzyme family.</text>
</comment>
<gene>
    <name evidence="6" type="ORF">BJY01DRAFT_256581</name>
</gene>
<dbReference type="InterPro" id="IPR050300">
    <property type="entry name" value="GDXG_lipolytic_enzyme"/>
</dbReference>
<comment type="caution">
    <text evidence="6">The sequence shown here is derived from an EMBL/GenBank/DDBJ whole genome shotgun (WGS) entry which is preliminary data.</text>
</comment>
<keyword evidence="4" id="KW-0812">Transmembrane</keyword>
<feature type="transmembrane region" description="Helical" evidence="4">
    <location>
        <begin position="12"/>
        <end position="38"/>
    </location>
</feature>
<dbReference type="PANTHER" id="PTHR48081">
    <property type="entry name" value="AB HYDROLASE SUPERFAMILY PROTEIN C4A8.06C"/>
    <property type="match status" value="1"/>
</dbReference>
<evidence type="ECO:0000313" key="7">
    <source>
        <dbReference type="Proteomes" id="UP001610446"/>
    </source>
</evidence>
<sequence length="345" mass="38176">MALRRSLYTRHPFKFLFTTWFLASLPFRLVGSVLYYLIPATRPGRTFQQALVTKLIYLWFSFATTVEFRTSKSLEPGAEKERFVLIDPDELTEGSTTPSPYTGPLTTNPAIKPGKIAAFWYDAPPAPGKAPPPLVVLHFHAGAFVLGGARTKMEANWGPVTLAKQLGCPMLMPEYRLSNTQDETTRFPAAFQDAVTAYTYLVRTLHIAPENIILSGDSAGGNLVLALLRYISEYQPQTNLAPPRAALLWSPWVDLTTPSSVIDAHRNRDTDFIFGGLNDWGIASYVPAGLKPDNNPHFGYISPLGREFRTSVPIFLQTSKAEVLYDSNVEVARGLRDVGCDGGDF</sequence>
<dbReference type="EMBL" id="JBFXLU010000623">
    <property type="protein sequence ID" value="KAL2823738.1"/>
    <property type="molecule type" value="Genomic_DNA"/>
</dbReference>
<evidence type="ECO:0000313" key="6">
    <source>
        <dbReference type="EMBL" id="KAL2823738.1"/>
    </source>
</evidence>
<evidence type="ECO:0000256" key="3">
    <source>
        <dbReference type="PROSITE-ProRule" id="PRU10038"/>
    </source>
</evidence>
<dbReference type="PROSITE" id="PS01174">
    <property type="entry name" value="LIPASE_GDXG_SER"/>
    <property type="match status" value="1"/>
</dbReference>
<keyword evidence="2 6" id="KW-0378">Hydrolase</keyword>
<keyword evidence="7" id="KW-1185">Reference proteome</keyword>
<dbReference type="Pfam" id="PF07859">
    <property type="entry name" value="Abhydrolase_3"/>
    <property type="match status" value="1"/>
</dbReference>